<organism evidence="1 2">
    <name type="scientific">Caerostris extrusa</name>
    <name type="common">Bark spider</name>
    <name type="synonym">Caerostris bankana</name>
    <dbReference type="NCBI Taxonomy" id="172846"/>
    <lineage>
        <taxon>Eukaryota</taxon>
        <taxon>Metazoa</taxon>
        <taxon>Ecdysozoa</taxon>
        <taxon>Arthropoda</taxon>
        <taxon>Chelicerata</taxon>
        <taxon>Arachnida</taxon>
        <taxon>Araneae</taxon>
        <taxon>Araneomorphae</taxon>
        <taxon>Entelegynae</taxon>
        <taxon>Araneoidea</taxon>
        <taxon>Araneidae</taxon>
        <taxon>Caerostris</taxon>
    </lineage>
</organism>
<accession>A0AAV4R6I3</accession>
<protein>
    <submittedName>
        <fullName evidence="1">Uncharacterized protein</fullName>
    </submittedName>
</protein>
<reference evidence="1 2" key="1">
    <citation type="submission" date="2021-06" db="EMBL/GenBank/DDBJ databases">
        <title>Caerostris extrusa draft genome.</title>
        <authorList>
            <person name="Kono N."/>
            <person name="Arakawa K."/>
        </authorList>
    </citation>
    <scope>NUCLEOTIDE SEQUENCE [LARGE SCALE GENOMIC DNA]</scope>
</reference>
<keyword evidence="2" id="KW-1185">Reference proteome</keyword>
<dbReference type="EMBL" id="BPLR01007497">
    <property type="protein sequence ID" value="GIY17325.1"/>
    <property type="molecule type" value="Genomic_DNA"/>
</dbReference>
<name>A0AAV4R6I3_CAEEX</name>
<dbReference type="AlphaFoldDB" id="A0AAV4R6I3"/>
<gene>
    <name evidence="1" type="ORF">CEXT_519691</name>
</gene>
<comment type="caution">
    <text evidence="1">The sequence shown here is derived from an EMBL/GenBank/DDBJ whole genome shotgun (WGS) entry which is preliminary data.</text>
</comment>
<dbReference type="Proteomes" id="UP001054945">
    <property type="component" value="Unassembled WGS sequence"/>
</dbReference>
<proteinExistence type="predicted"/>
<sequence length="99" mass="11660">MDVSAIDIDLLLKNSMLTNSWILMAGSSKWKYCLYLIFRIEMNKQKMNRFDEFSSMNRIKGNDGISGYCMLDGGWNRDIVLRIRMRKQNLGRFDGDYCK</sequence>
<evidence type="ECO:0000313" key="2">
    <source>
        <dbReference type="Proteomes" id="UP001054945"/>
    </source>
</evidence>
<evidence type="ECO:0000313" key="1">
    <source>
        <dbReference type="EMBL" id="GIY17325.1"/>
    </source>
</evidence>